<dbReference type="InterPro" id="IPR002737">
    <property type="entry name" value="MEMO1_fam"/>
</dbReference>
<dbReference type="RefSeq" id="XP_007735903.1">
    <property type="nucleotide sequence ID" value="XM_007737713.1"/>
</dbReference>
<feature type="compositionally biased region" description="Basic and acidic residues" evidence="2">
    <location>
        <begin position="247"/>
        <end position="259"/>
    </location>
</feature>
<dbReference type="NCBIfam" id="TIGR04336">
    <property type="entry name" value="AmmeMemoSam_B"/>
    <property type="match status" value="1"/>
</dbReference>
<organism evidence="3 4">
    <name type="scientific">Capronia epimyces CBS 606.96</name>
    <dbReference type="NCBI Taxonomy" id="1182542"/>
    <lineage>
        <taxon>Eukaryota</taxon>
        <taxon>Fungi</taxon>
        <taxon>Dikarya</taxon>
        <taxon>Ascomycota</taxon>
        <taxon>Pezizomycotina</taxon>
        <taxon>Eurotiomycetes</taxon>
        <taxon>Chaetothyriomycetidae</taxon>
        <taxon>Chaetothyriales</taxon>
        <taxon>Herpotrichiellaceae</taxon>
        <taxon>Capronia</taxon>
    </lineage>
</organism>
<protein>
    <recommendedName>
        <fullName evidence="5">AmmeMemoRadiSam system protein B</fullName>
    </recommendedName>
</protein>
<evidence type="ECO:0000313" key="4">
    <source>
        <dbReference type="Proteomes" id="UP000019478"/>
    </source>
</evidence>
<dbReference type="PANTHER" id="PTHR11060:SF0">
    <property type="entry name" value="PROTEIN MEMO1"/>
    <property type="match status" value="1"/>
</dbReference>
<dbReference type="Gene3D" id="3.40.830.10">
    <property type="entry name" value="LigB-like"/>
    <property type="match status" value="1"/>
</dbReference>
<dbReference type="STRING" id="1182542.W9XVE3"/>
<evidence type="ECO:0000256" key="2">
    <source>
        <dbReference type="SAM" id="MobiDB-lite"/>
    </source>
</evidence>
<dbReference type="Pfam" id="PF01875">
    <property type="entry name" value="Memo"/>
    <property type="match status" value="1"/>
</dbReference>
<evidence type="ECO:0000313" key="3">
    <source>
        <dbReference type="EMBL" id="EXJ81315.1"/>
    </source>
</evidence>
<accession>W9XVE3</accession>
<dbReference type="CDD" id="cd07361">
    <property type="entry name" value="MEMO_like"/>
    <property type="match status" value="1"/>
</dbReference>
<dbReference type="OrthoDB" id="417112at2759"/>
<sequence>MAVREASHAGSWYSDNGGQLSAQLDVWLSKVPEKNILPGVERLPLPGARVVISPHAGYAYSGPCAAWAYKCLDLSRAKRIFILHPSHHHHLSTAALPVVDAYETPLSETPLPLDRETIKQLSSLSTTAQGRTIKFTTMSQSIDEAEHSAEMQLPYIHRLLQKLYPDQPESSYPPLVPIMVGGTNPATEEALGKMLAPYIADEQNAFVISSDFCHWGSRFGYTYYLRDAPSPAVSPLMLPNGVGGEHTTARESTNEDVHKTPTLSQGEELRSNSKLPKGGPQIYESIAHADRACMCAIATGRHSELLRVLRETGNTVCGRHPIGVFMAGVEEVERREKEKEKDPDNARRSFRFMRYERSSDAVSVRDSSVSYVSAFAVL</sequence>
<evidence type="ECO:0000256" key="1">
    <source>
        <dbReference type="ARBA" id="ARBA00006315"/>
    </source>
</evidence>
<feature type="region of interest" description="Disordered" evidence="2">
    <location>
        <begin position="242"/>
        <end position="277"/>
    </location>
</feature>
<dbReference type="PANTHER" id="PTHR11060">
    <property type="entry name" value="PROTEIN MEMO1"/>
    <property type="match status" value="1"/>
</dbReference>
<comment type="similarity">
    <text evidence="1">Belongs to the MEMO1 family.</text>
</comment>
<dbReference type="HAMAP" id="MF_00055">
    <property type="entry name" value="MEMO1"/>
    <property type="match status" value="1"/>
</dbReference>
<dbReference type="HOGENOM" id="CLU_038085_0_0_1"/>
<reference evidence="3 4" key="1">
    <citation type="submission" date="2013-03" db="EMBL/GenBank/DDBJ databases">
        <title>The Genome Sequence of Capronia epimyces CBS 606.96.</title>
        <authorList>
            <consortium name="The Broad Institute Genomics Platform"/>
            <person name="Cuomo C."/>
            <person name="de Hoog S."/>
            <person name="Gorbushina A."/>
            <person name="Walker B."/>
            <person name="Young S.K."/>
            <person name="Zeng Q."/>
            <person name="Gargeya S."/>
            <person name="Fitzgerald M."/>
            <person name="Haas B."/>
            <person name="Abouelleil A."/>
            <person name="Allen A.W."/>
            <person name="Alvarado L."/>
            <person name="Arachchi H.M."/>
            <person name="Berlin A.M."/>
            <person name="Chapman S.B."/>
            <person name="Gainer-Dewar J."/>
            <person name="Goldberg J."/>
            <person name="Griggs A."/>
            <person name="Gujja S."/>
            <person name="Hansen M."/>
            <person name="Howarth C."/>
            <person name="Imamovic A."/>
            <person name="Ireland A."/>
            <person name="Larimer J."/>
            <person name="McCowan C."/>
            <person name="Murphy C."/>
            <person name="Pearson M."/>
            <person name="Poon T.W."/>
            <person name="Priest M."/>
            <person name="Roberts A."/>
            <person name="Saif S."/>
            <person name="Shea T."/>
            <person name="Sisk P."/>
            <person name="Sykes S."/>
            <person name="Wortman J."/>
            <person name="Nusbaum C."/>
            <person name="Birren B."/>
        </authorList>
    </citation>
    <scope>NUCLEOTIDE SEQUENCE [LARGE SCALE GENOMIC DNA]</scope>
    <source>
        <strain evidence="3 4">CBS 606.96</strain>
    </source>
</reference>
<proteinExistence type="inferred from homology"/>
<dbReference type="Proteomes" id="UP000019478">
    <property type="component" value="Unassembled WGS sequence"/>
</dbReference>
<dbReference type="eggNOG" id="KOG3086">
    <property type="taxonomic scope" value="Eukaryota"/>
</dbReference>
<evidence type="ECO:0008006" key="5">
    <source>
        <dbReference type="Google" id="ProtNLM"/>
    </source>
</evidence>
<keyword evidence="4" id="KW-1185">Reference proteome</keyword>
<comment type="caution">
    <text evidence="3">The sequence shown here is derived from an EMBL/GenBank/DDBJ whole genome shotgun (WGS) entry which is preliminary data.</text>
</comment>
<name>W9XVE3_9EURO</name>
<dbReference type="EMBL" id="AMGY01000006">
    <property type="protein sequence ID" value="EXJ81315.1"/>
    <property type="molecule type" value="Genomic_DNA"/>
</dbReference>
<dbReference type="GeneID" id="19171703"/>
<gene>
    <name evidence="3" type="ORF">A1O3_07605</name>
</gene>
<dbReference type="AlphaFoldDB" id="W9XVE3"/>